<accession>A0A6N8F8S6</accession>
<proteinExistence type="predicted"/>
<dbReference type="OrthoDB" id="6238772at2"/>
<sequence length="94" mass="10986">MKEFIDVRDFLVGIEIVGDWDGDEEEVVERINEMVYQAYGMLPDHTTPLMAEKLFDELWEAVAGQDFVIENELDELESWLTSFVVQKLDEIEND</sequence>
<dbReference type="EMBL" id="WOCD01000003">
    <property type="protein sequence ID" value="MUH71809.1"/>
    <property type="molecule type" value="Genomic_DNA"/>
</dbReference>
<keyword evidence="2" id="KW-1185">Reference proteome</keyword>
<evidence type="ECO:0000313" key="1">
    <source>
        <dbReference type="EMBL" id="MUH71809.1"/>
    </source>
</evidence>
<reference evidence="1 2" key="1">
    <citation type="submission" date="2019-11" db="EMBL/GenBank/DDBJ databases">
        <title>P. haliotis isolates from Z. marina roots.</title>
        <authorList>
            <person name="Cohen M."/>
            <person name="Jospin G."/>
            <person name="Eisen J.A."/>
            <person name="Coil D.A."/>
        </authorList>
    </citation>
    <scope>NUCLEOTIDE SEQUENCE [LARGE SCALE GENOMIC DNA]</scope>
    <source>
        <strain evidence="1 2">UCD-MCMsp1aY</strain>
    </source>
</reference>
<comment type="caution">
    <text evidence="1">The sequence shown here is derived from an EMBL/GenBank/DDBJ whole genome shotgun (WGS) entry which is preliminary data.</text>
</comment>
<dbReference type="AlphaFoldDB" id="A0A6N8F8S6"/>
<gene>
    <name evidence="1" type="ORF">GNP35_04560</name>
</gene>
<dbReference type="RefSeq" id="WP_155694922.1">
    <property type="nucleotide sequence ID" value="NZ_BAAAFQ010000001.1"/>
</dbReference>
<name>A0A6N8F8S6_9GAMM</name>
<protein>
    <submittedName>
        <fullName evidence="1">Uncharacterized protein</fullName>
    </submittedName>
</protein>
<evidence type="ECO:0000313" key="2">
    <source>
        <dbReference type="Proteomes" id="UP000439994"/>
    </source>
</evidence>
<dbReference type="Proteomes" id="UP000439994">
    <property type="component" value="Unassembled WGS sequence"/>
</dbReference>
<organism evidence="1 2">
    <name type="scientific">Psychrosphaera haliotis</name>
    <dbReference type="NCBI Taxonomy" id="555083"/>
    <lineage>
        <taxon>Bacteria</taxon>
        <taxon>Pseudomonadati</taxon>
        <taxon>Pseudomonadota</taxon>
        <taxon>Gammaproteobacteria</taxon>
        <taxon>Alteromonadales</taxon>
        <taxon>Pseudoalteromonadaceae</taxon>
        <taxon>Psychrosphaera</taxon>
    </lineage>
</organism>